<protein>
    <submittedName>
        <fullName evidence="2">FkbM family methyltransferase</fullName>
    </submittedName>
</protein>
<dbReference type="EMBL" id="JALGBH010000001">
    <property type="protein sequence ID" value="MCJ0742449.1"/>
    <property type="molecule type" value="Genomic_DNA"/>
</dbReference>
<dbReference type="InterPro" id="IPR029063">
    <property type="entry name" value="SAM-dependent_MTases_sf"/>
</dbReference>
<gene>
    <name evidence="2" type="ORF">MMF97_06990</name>
</gene>
<evidence type="ECO:0000313" key="3">
    <source>
        <dbReference type="Proteomes" id="UP001165460"/>
    </source>
</evidence>
<keyword evidence="2" id="KW-0808">Transferase</keyword>
<proteinExistence type="predicted"/>
<keyword evidence="3" id="KW-1185">Reference proteome</keyword>
<dbReference type="RefSeq" id="WP_243360891.1">
    <property type="nucleotide sequence ID" value="NZ_JALGBH010000001.1"/>
</dbReference>
<dbReference type="Proteomes" id="UP001165460">
    <property type="component" value="Unassembled WGS sequence"/>
</dbReference>
<reference evidence="2" key="1">
    <citation type="submission" date="2022-03" db="EMBL/GenBank/DDBJ databases">
        <authorList>
            <person name="Woo C.Y."/>
        </authorList>
    </citation>
    <scope>NUCLEOTIDE SEQUENCE</scope>
    <source>
        <strain evidence="2">CYS-01</strain>
    </source>
</reference>
<name>A0ABS9ZVW5_9SPHI</name>
<accession>A0ABS9ZVW5</accession>
<feature type="domain" description="Methyltransferase FkbM" evidence="1">
    <location>
        <begin position="157"/>
        <end position="237"/>
    </location>
</feature>
<sequence>MLKKLYRKISRFSVLHKKAMPYWSEWDQRIADVISSDDNHYIPRVTNAGKIFDTYQIMHNGLKIIKGSYYGEGITKMLLDNKGVHEPQEEKVFQQVLKTLPQNPVMIELGSYWAFYSMWFLQQYPMGRSYLFEPDIQNLEFGIKNFELNHFNGDFTHAFIGKQFHNNIPPILTIDQIVEEKEISFIDILHCDIQGYELEMLMGAQHTIKEQKVGYFFISTHSNKLHRDCLNFLEKQGLIIVCECDLKQTYSVDGLIVAKNQSYKGIENIEISKKSAFS</sequence>
<dbReference type="GO" id="GO:0032259">
    <property type="term" value="P:methylation"/>
    <property type="evidence" value="ECO:0007669"/>
    <property type="project" value="UniProtKB-KW"/>
</dbReference>
<organism evidence="2 3">
    <name type="scientific">Pedobacter montanisoli</name>
    <dbReference type="NCBI Taxonomy" id="2923277"/>
    <lineage>
        <taxon>Bacteria</taxon>
        <taxon>Pseudomonadati</taxon>
        <taxon>Bacteroidota</taxon>
        <taxon>Sphingobacteriia</taxon>
        <taxon>Sphingobacteriales</taxon>
        <taxon>Sphingobacteriaceae</taxon>
        <taxon>Pedobacter</taxon>
    </lineage>
</organism>
<dbReference type="InterPro" id="IPR006342">
    <property type="entry name" value="FkbM_mtfrase"/>
</dbReference>
<comment type="caution">
    <text evidence="2">The sequence shown here is derived from an EMBL/GenBank/DDBJ whole genome shotgun (WGS) entry which is preliminary data.</text>
</comment>
<keyword evidence="2" id="KW-0489">Methyltransferase</keyword>
<dbReference type="SUPFAM" id="SSF53335">
    <property type="entry name" value="S-adenosyl-L-methionine-dependent methyltransferases"/>
    <property type="match status" value="1"/>
</dbReference>
<evidence type="ECO:0000313" key="2">
    <source>
        <dbReference type="EMBL" id="MCJ0742449.1"/>
    </source>
</evidence>
<dbReference type="Pfam" id="PF05050">
    <property type="entry name" value="Methyltransf_21"/>
    <property type="match status" value="1"/>
</dbReference>
<evidence type="ECO:0000259" key="1">
    <source>
        <dbReference type="Pfam" id="PF05050"/>
    </source>
</evidence>
<dbReference type="GO" id="GO:0008168">
    <property type="term" value="F:methyltransferase activity"/>
    <property type="evidence" value="ECO:0007669"/>
    <property type="project" value="UniProtKB-KW"/>
</dbReference>
<dbReference type="Gene3D" id="3.40.50.150">
    <property type="entry name" value="Vaccinia Virus protein VP39"/>
    <property type="match status" value="1"/>
</dbReference>